<gene>
    <name evidence="2" type="ORF">SAMN04488042_1011082</name>
</gene>
<dbReference type="Proteomes" id="UP000199144">
    <property type="component" value="Unassembled WGS sequence"/>
</dbReference>
<dbReference type="Pfam" id="PF00106">
    <property type="entry name" value="adh_short"/>
    <property type="match status" value="1"/>
</dbReference>
<sequence length="252" mass="26295">MSIADKHAIVSEGGSGAGAAIAEVLAHAGARVTVLGRREAPLREVAKQHKAIGWVTCDVTDRDAVGDAFRQARGLNGTVEIVVAAPEGGERVPFEEMTNEQLDASLAVNLKSVVHCWQAGLADMRRHDWGRLIAVASMAGLKGSPCVSGDCAAGFGVVGLTLAVAIELDTSGITVNAICPGYVESRIMDLSRSDIVEKAGLELDKAKAALQQISPQRQFNRTDEIAAAALWLCSEEAGAINGQVLSPSVGEN</sequence>
<evidence type="ECO:0000256" key="1">
    <source>
        <dbReference type="ARBA" id="ARBA00006484"/>
    </source>
</evidence>
<dbReference type="InterPro" id="IPR002347">
    <property type="entry name" value="SDR_fam"/>
</dbReference>
<dbReference type="CDD" id="cd05233">
    <property type="entry name" value="SDR_c"/>
    <property type="match status" value="1"/>
</dbReference>
<dbReference type="RefSeq" id="WP_093091570.1">
    <property type="nucleotide sequence ID" value="NZ_FOTQ01000001.1"/>
</dbReference>
<dbReference type="OrthoDB" id="9804774at2"/>
<dbReference type="InterPro" id="IPR050259">
    <property type="entry name" value="SDR"/>
</dbReference>
<comment type="similarity">
    <text evidence="1">Belongs to the short-chain dehydrogenases/reductases (SDR) family.</text>
</comment>
<evidence type="ECO:0000313" key="2">
    <source>
        <dbReference type="EMBL" id="SFL67522.1"/>
    </source>
</evidence>
<evidence type="ECO:0000313" key="3">
    <source>
        <dbReference type="Proteomes" id="UP000199144"/>
    </source>
</evidence>
<dbReference type="STRING" id="254406.SAMN04488042_1011082"/>
<accession>A0A1I4JLS6</accession>
<organism evidence="2 3">
    <name type="scientific">Shimia aestuarii</name>
    <dbReference type="NCBI Taxonomy" id="254406"/>
    <lineage>
        <taxon>Bacteria</taxon>
        <taxon>Pseudomonadati</taxon>
        <taxon>Pseudomonadota</taxon>
        <taxon>Alphaproteobacteria</taxon>
        <taxon>Rhodobacterales</taxon>
        <taxon>Roseobacteraceae</taxon>
    </lineage>
</organism>
<dbReference type="Gene3D" id="3.40.50.720">
    <property type="entry name" value="NAD(P)-binding Rossmann-like Domain"/>
    <property type="match status" value="1"/>
</dbReference>
<dbReference type="SUPFAM" id="SSF51735">
    <property type="entry name" value="NAD(P)-binding Rossmann-fold domains"/>
    <property type="match status" value="1"/>
</dbReference>
<name>A0A1I4JLS6_9RHOB</name>
<reference evidence="2 3" key="1">
    <citation type="submission" date="2016-10" db="EMBL/GenBank/DDBJ databases">
        <authorList>
            <person name="de Groot N.N."/>
        </authorList>
    </citation>
    <scope>NUCLEOTIDE SEQUENCE [LARGE SCALE GENOMIC DNA]</scope>
    <source>
        <strain evidence="2 3">DSM 15283</strain>
    </source>
</reference>
<dbReference type="PANTHER" id="PTHR42879:SF2">
    <property type="entry name" value="3-OXOACYL-[ACYL-CARRIER-PROTEIN] REDUCTASE FABG"/>
    <property type="match status" value="1"/>
</dbReference>
<dbReference type="EMBL" id="FOTQ01000001">
    <property type="protein sequence ID" value="SFL67522.1"/>
    <property type="molecule type" value="Genomic_DNA"/>
</dbReference>
<dbReference type="AlphaFoldDB" id="A0A1I4JLS6"/>
<keyword evidence="3" id="KW-1185">Reference proteome</keyword>
<proteinExistence type="inferred from homology"/>
<protein>
    <submittedName>
        <fullName evidence="2">NAD(P)-dependent dehydrogenase, short-chain alcohol dehydrogenase family</fullName>
    </submittedName>
</protein>
<dbReference type="PRINTS" id="PR00081">
    <property type="entry name" value="GDHRDH"/>
</dbReference>
<dbReference type="InterPro" id="IPR036291">
    <property type="entry name" value="NAD(P)-bd_dom_sf"/>
</dbReference>
<dbReference type="PANTHER" id="PTHR42879">
    <property type="entry name" value="3-OXOACYL-(ACYL-CARRIER-PROTEIN) REDUCTASE"/>
    <property type="match status" value="1"/>
</dbReference>